<comment type="caution">
    <text evidence="1">The sequence shown here is derived from an EMBL/GenBank/DDBJ whole genome shotgun (WGS) entry which is preliminary data.</text>
</comment>
<dbReference type="EMBL" id="JAVRJZ010000014">
    <property type="protein sequence ID" value="KAK2713845.1"/>
    <property type="molecule type" value="Genomic_DNA"/>
</dbReference>
<name>A0AA88HL12_ARTSF</name>
<dbReference type="Proteomes" id="UP001187531">
    <property type="component" value="Unassembled WGS sequence"/>
</dbReference>
<proteinExistence type="predicted"/>
<reference evidence="1" key="1">
    <citation type="submission" date="2023-07" db="EMBL/GenBank/DDBJ databases">
        <title>Chromosome-level genome assembly of Artemia franciscana.</title>
        <authorList>
            <person name="Jo E."/>
        </authorList>
    </citation>
    <scope>NUCLEOTIDE SEQUENCE</scope>
    <source>
        <tissue evidence="1">Whole body</tissue>
    </source>
</reference>
<sequence>MTSSTRSQTGLYLLGSTVTELNGSKLPSIHMALGLFLHNHLEKGETVRQSSTSTVKEIATFWHKARIPTRDVQNCRTKLEKLFEELRLLKKNKGSQLHSNQEKQSFSVSWTTFLTLLAQML</sequence>
<dbReference type="AlphaFoldDB" id="A0AA88HL12"/>
<accession>A0AA88HL12</accession>
<protein>
    <submittedName>
        <fullName evidence="1">Uncharacterized protein</fullName>
    </submittedName>
</protein>
<evidence type="ECO:0000313" key="1">
    <source>
        <dbReference type="EMBL" id="KAK2713845.1"/>
    </source>
</evidence>
<keyword evidence="2" id="KW-1185">Reference proteome</keyword>
<organism evidence="1 2">
    <name type="scientific">Artemia franciscana</name>
    <name type="common">Brine shrimp</name>
    <name type="synonym">Artemia sanfranciscana</name>
    <dbReference type="NCBI Taxonomy" id="6661"/>
    <lineage>
        <taxon>Eukaryota</taxon>
        <taxon>Metazoa</taxon>
        <taxon>Ecdysozoa</taxon>
        <taxon>Arthropoda</taxon>
        <taxon>Crustacea</taxon>
        <taxon>Branchiopoda</taxon>
        <taxon>Anostraca</taxon>
        <taxon>Artemiidae</taxon>
        <taxon>Artemia</taxon>
    </lineage>
</organism>
<gene>
    <name evidence="1" type="ORF">QYM36_009659</name>
</gene>
<evidence type="ECO:0000313" key="2">
    <source>
        <dbReference type="Proteomes" id="UP001187531"/>
    </source>
</evidence>